<feature type="transmembrane region" description="Helical" evidence="8">
    <location>
        <begin position="178"/>
        <end position="198"/>
    </location>
</feature>
<dbReference type="PROSITE" id="PS00216">
    <property type="entry name" value="SUGAR_TRANSPORT_1"/>
    <property type="match status" value="1"/>
</dbReference>
<dbReference type="CDD" id="cd17321">
    <property type="entry name" value="MFS_MMR_MDR_like"/>
    <property type="match status" value="1"/>
</dbReference>
<evidence type="ECO:0000256" key="8">
    <source>
        <dbReference type="SAM" id="Phobius"/>
    </source>
</evidence>
<dbReference type="RefSeq" id="WP_121433963.1">
    <property type="nucleotide sequence ID" value="NZ_RBWU01000002.1"/>
</dbReference>
<feature type="transmembrane region" description="Helical" evidence="8">
    <location>
        <begin position="368"/>
        <end position="391"/>
    </location>
</feature>
<feature type="domain" description="Major facilitator superfamily (MFS) profile" evidence="9">
    <location>
        <begin position="24"/>
        <end position="477"/>
    </location>
</feature>
<evidence type="ECO:0000256" key="2">
    <source>
        <dbReference type="ARBA" id="ARBA00022448"/>
    </source>
</evidence>
<sequence length="507" mass="52777">MTTKRDARDVAAGPGTPDPRRWLALVVLAAMQFLLVLDMTVVVVALPEIQADLRFSQAALPWVINGYVLTAGGFLLLGGRLADMFGRRRLFLAGVLIFGVASVVCGASTSSSMLVASRFAQGTGEALAAPAALGMIPLLFTDGRERMKALGIWGGIAGLAGTLGSVISGALTGVDWRWIFYINIPIVVLAVFLIPRVLPESRMARESPRLDVPGAVTATGGLVAVVYGLLQAASHPWNSWQVLAPLLGGVALLVAMVVVESRSPDPLIPLRFLANRTRVTSNVLSLVIWAVFIGYVVLLNWYMQQVLDYSPLRTGLMNLPRGAAIAAGIVLCTVLMPRIGVKPLLTIGFLGSAAGLLLASFIEVDSSYAGAILPGLIVFGIFSGLCYPGLINGALHQVTGQDSGLGSGVQNAMQQVGAALGLAVLVTVALRHTENEVHAGTVPPVAQTDGYALAFRVGAAALVVAGVVAALVLERVSTRRRNALAEMPGDPASTTPSAAPSSKSAPS</sequence>
<evidence type="ECO:0000256" key="6">
    <source>
        <dbReference type="ARBA" id="ARBA00023136"/>
    </source>
</evidence>
<evidence type="ECO:0000313" key="11">
    <source>
        <dbReference type="Proteomes" id="UP000274601"/>
    </source>
</evidence>
<keyword evidence="6 8" id="KW-0472">Membrane</keyword>
<dbReference type="InterPro" id="IPR020846">
    <property type="entry name" value="MFS_dom"/>
</dbReference>
<dbReference type="OrthoDB" id="4668943at2"/>
<feature type="transmembrane region" description="Helical" evidence="8">
    <location>
        <begin position="319"/>
        <end position="337"/>
    </location>
</feature>
<feature type="transmembrane region" description="Helical" evidence="8">
    <location>
        <begin position="450"/>
        <end position="473"/>
    </location>
</feature>
<feature type="transmembrane region" description="Helical" evidence="8">
    <location>
        <begin position="90"/>
        <end position="113"/>
    </location>
</feature>
<feature type="transmembrane region" description="Helical" evidence="8">
    <location>
        <begin position="344"/>
        <end position="362"/>
    </location>
</feature>
<evidence type="ECO:0000256" key="1">
    <source>
        <dbReference type="ARBA" id="ARBA00004651"/>
    </source>
</evidence>
<dbReference type="InterPro" id="IPR036259">
    <property type="entry name" value="MFS_trans_sf"/>
</dbReference>
<feature type="transmembrane region" description="Helical" evidence="8">
    <location>
        <begin position="152"/>
        <end position="172"/>
    </location>
</feature>
<dbReference type="Proteomes" id="UP000274601">
    <property type="component" value="Unassembled WGS sequence"/>
</dbReference>
<feature type="compositionally biased region" description="Low complexity" evidence="7">
    <location>
        <begin position="491"/>
        <end position="507"/>
    </location>
</feature>
<dbReference type="PANTHER" id="PTHR42718:SF46">
    <property type="entry name" value="BLR6921 PROTEIN"/>
    <property type="match status" value="1"/>
</dbReference>
<proteinExistence type="predicted"/>
<dbReference type="PANTHER" id="PTHR42718">
    <property type="entry name" value="MAJOR FACILITATOR SUPERFAMILY MULTIDRUG TRANSPORTER MFSC"/>
    <property type="match status" value="1"/>
</dbReference>
<evidence type="ECO:0000256" key="7">
    <source>
        <dbReference type="SAM" id="MobiDB-lite"/>
    </source>
</evidence>
<dbReference type="SUPFAM" id="SSF103473">
    <property type="entry name" value="MFS general substrate transporter"/>
    <property type="match status" value="1"/>
</dbReference>
<feature type="transmembrane region" description="Helical" evidence="8">
    <location>
        <begin position="21"/>
        <end position="46"/>
    </location>
</feature>
<reference evidence="10 11" key="1">
    <citation type="submission" date="2018-10" db="EMBL/GenBank/DDBJ databases">
        <title>Genomic Encyclopedia of Archaeal and Bacterial Type Strains, Phase II (KMG-II): from individual species to whole genera.</title>
        <authorList>
            <person name="Goeker M."/>
        </authorList>
    </citation>
    <scope>NUCLEOTIDE SEQUENCE [LARGE SCALE GENOMIC DNA]</scope>
    <source>
        <strain evidence="10 11">DSM 43383</strain>
    </source>
</reference>
<dbReference type="InterPro" id="IPR011701">
    <property type="entry name" value="MFS"/>
</dbReference>
<evidence type="ECO:0000256" key="4">
    <source>
        <dbReference type="ARBA" id="ARBA00022692"/>
    </source>
</evidence>
<dbReference type="GO" id="GO:0022857">
    <property type="term" value="F:transmembrane transporter activity"/>
    <property type="evidence" value="ECO:0007669"/>
    <property type="project" value="InterPro"/>
</dbReference>
<comment type="caution">
    <text evidence="10">The sequence shown here is derived from an EMBL/GenBank/DDBJ whole genome shotgun (WGS) entry which is preliminary data.</text>
</comment>
<evidence type="ECO:0000256" key="3">
    <source>
        <dbReference type="ARBA" id="ARBA00022475"/>
    </source>
</evidence>
<accession>A0A495QT21</accession>
<feature type="transmembrane region" description="Helical" evidence="8">
    <location>
        <begin position="242"/>
        <end position="259"/>
    </location>
</feature>
<comment type="subcellular location">
    <subcellularLocation>
        <location evidence="1">Cell membrane</location>
        <topology evidence="1">Multi-pass membrane protein</topology>
    </subcellularLocation>
</comment>
<protein>
    <submittedName>
        <fullName evidence="10">EmrB/QacA subfamily drug resistance transporter</fullName>
    </submittedName>
</protein>
<keyword evidence="11" id="KW-1185">Reference proteome</keyword>
<dbReference type="PROSITE" id="PS50850">
    <property type="entry name" value="MFS"/>
    <property type="match status" value="1"/>
</dbReference>
<dbReference type="EMBL" id="RBWU01000002">
    <property type="protein sequence ID" value="RKS76655.1"/>
    <property type="molecule type" value="Genomic_DNA"/>
</dbReference>
<keyword evidence="5 8" id="KW-1133">Transmembrane helix</keyword>
<feature type="transmembrane region" description="Helical" evidence="8">
    <location>
        <begin position="58"/>
        <end position="78"/>
    </location>
</feature>
<evidence type="ECO:0000256" key="5">
    <source>
        <dbReference type="ARBA" id="ARBA00022989"/>
    </source>
</evidence>
<organism evidence="10 11">
    <name type="scientific">Actinomadura pelletieri DSM 43383</name>
    <dbReference type="NCBI Taxonomy" id="1120940"/>
    <lineage>
        <taxon>Bacteria</taxon>
        <taxon>Bacillati</taxon>
        <taxon>Actinomycetota</taxon>
        <taxon>Actinomycetes</taxon>
        <taxon>Streptosporangiales</taxon>
        <taxon>Thermomonosporaceae</taxon>
        <taxon>Actinomadura</taxon>
    </lineage>
</organism>
<feature type="transmembrane region" description="Helical" evidence="8">
    <location>
        <begin position="279"/>
        <end position="299"/>
    </location>
</feature>
<gene>
    <name evidence="10" type="ORF">BZB76_2012</name>
</gene>
<evidence type="ECO:0000259" key="9">
    <source>
        <dbReference type="PROSITE" id="PS50850"/>
    </source>
</evidence>
<dbReference type="Pfam" id="PF07690">
    <property type="entry name" value="MFS_1"/>
    <property type="match status" value="1"/>
</dbReference>
<keyword evidence="4 8" id="KW-0812">Transmembrane</keyword>
<dbReference type="AlphaFoldDB" id="A0A495QT21"/>
<keyword evidence="3" id="KW-1003">Cell membrane</keyword>
<dbReference type="InterPro" id="IPR005829">
    <property type="entry name" value="Sugar_transporter_CS"/>
</dbReference>
<dbReference type="GO" id="GO:0005886">
    <property type="term" value="C:plasma membrane"/>
    <property type="evidence" value="ECO:0007669"/>
    <property type="project" value="UniProtKB-SubCell"/>
</dbReference>
<dbReference type="Gene3D" id="1.20.1720.10">
    <property type="entry name" value="Multidrug resistance protein D"/>
    <property type="match status" value="1"/>
</dbReference>
<feature type="region of interest" description="Disordered" evidence="7">
    <location>
        <begin position="484"/>
        <end position="507"/>
    </location>
</feature>
<dbReference type="Gene3D" id="1.20.1250.20">
    <property type="entry name" value="MFS general substrate transporter like domains"/>
    <property type="match status" value="1"/>
</dbReference>
<keyword evidence="2" id="KW-0813">Transport</keyword>
<feature type="transmembrane region" description="Helical" evidence="8">
    <location>
        <begin position="210"/>
        <end position="230"/>
    </location>
</feature>
<evidence type="ECO:0000313" key="10">
    <source>
        <dbReference type="EMBL" id="RKS76655.1"/>
    </source>
</evidence>
<name>A0A495QT21_9ACTN</name>